<accession>A0A1W6C0M8</accession>
<keyword evidence="1" id="KW-0614">Plasmid</keyword>
<sequence>MRVNRKWPLLWLAPVAVMAVATINQYVQHTRQVEARLSAERDTRCSTQLVTPYVPFKDSLDCVGWKRIKSDIPLPAEG</sequence>
<organism evidence="1">
    <name type="scientific">Pseudomonas fluorescens</name>
    <dbReference type="NCBI Taxonomy" id="294"/>
    <lineage>
        <taxon>Bacteria</taxon>
        <taxon>Pseudomonadati</taxon>
        <taxon>Pseudomonadota</taxon>
        <taxon>Gammaproteobacteria</taxon>
        <taxon>Pseudomonadales</taxon>
        <taxon>Pseudomonadaceae</taxon>
        <taxon>Pseudomonas</taxon>
    </lineage>
</organism>
<protein>
    <submittedName>
        <fullName evidence="1">Uncharacterized protein</fullName>
    </submittedName>
</protein>
<geneLocation type="plasmid" evidence="1">
    <name>pG20</name>
</geneLocation>
<dbReference type="AlphaFoldDB" id="A0A1W6C0M8"/>
<proteinExistence type="predicted"/>
<evidence type="ECO:0000313" key="1">
    <source>
        <dbReference type="EMBL" id="ARJ57929.1"/>
    </source>
</evidence>
<name>A0A1W6C0M8_PSEFL</name>
<dbReference type="EMBL" id="KX893538">
    <property type="protein sequence ID" value="ARJ57929.1"/>
    <property type="molecule type" value="Genomic_DNA"/>
</dbReference>
<reference evidence="1" key="1">
    <citation type="submission" date="2016-09" db="EMBL/GenBank/DDBJ databases">
        <title>IS1411 activates the second repA gene of the plasmid pG20 in Pseudomonas fluorescens PC20.</title>
        <authorList>
            <person name="Naanuri E."/>
            <person name="Heinaru E."/>
            <person name="Joesaar M."/>
            <person name="Heinaru A."/>
        </authorList>
    </citation>
    <scope>NUCLEOTIDE SEQUENCE</scope>
    <source>
        <strain evidence="1">PC20</strain>
        <plasmid evidence="1">pG20</plasmid>
    </source>
</reference>